<dbReference type="SUPFAM" id="SSF63380">
    <property type="entry name" value="Riboflavin synthase domain-like"/>
    <property type="match status" value="1"/>
</dbReference>
<evidence type="ECO:0000256" key="6">
    <source>
        <dbReference type="ARBA" id="ARBA00022827"/>
    </source>
</evidence>
<dbReference type="EC" id="1.18.1.2" evidence="3"/>
<evidence type="ECO:0000256" key="9">
    <source>
        <dbReference type="ARBA" id="ARBA00047776"/>
    </source>
</evidence>
<dbReference type="InterPro" id="IPR051930">
    <property type="entry name" value="FNR_type-1"/>
</dbReference>
<dbReference type="CDD" id="cd06195">
    <property type="entry name" value="FNR1"/>
    <property type="match status" value="1"/>
</dbReference>
<evidence type="ECO:0000256" key="7">
    <source>
        <dbReference type="ARBA" id="ARBA00022857"/>
    </source>
</evidence>
<dbReference type="Gene3D" id="3.40.50.80">
    <property type="entry name" value="Nucleotide-binding domain of ferredoxin-NADP reductase (FNR) module"/>
    <property type="match status" value="1"/>
</dbReference>
<dbReference type="GO" id="GO:0034599">
    <property type="term" value="P:cellular response to oxidative stress"/>
    <property type="evidence" value="ECO:0007669"/>
    <property type="project" value="TreeGrafter"/>
</dbReference>
<dbReference type="EMBL" id="CP013067">
    <property type="protein sequence ID" value="ALP40125.1"/>
    <property type="molecule type" value="Genomic_DNA"/>
</dbReference>
<dbReference type="GO" id="GO:0004324">
    <property type="term" value="F:ferredoxin-NADP+ reductase activity"/>
    <property type="evidence" value="ECO:0007669"/>
    <property type="project" value="UniProtKB-EC"/>
</dbReference>
<dbReference type="GO" id="GO:0042167">
    <property type="term" value="P:heme catabolic process"/>
    <property type="evidence" value="ECO:0007669"/>
    <property type="project" value="TreeGrafter"/>
</dbReference>
<proteinExistence type="inferred from homology"/>
<evidence type="ECO:0000313" key="12">
    <source>
        <dbReference type="Proteomes" id="UP000058114"/>
    </source>
</evidence>
<evidence type="ECO:0000259" key="10">
    <source>
        <dbReference type="PROSITE" id="PS51384"/>
    </source>
</evidence>
<keyword evidence="4" id="KW-0285">Flavoprotein</keyword>
<keyword evidence="8" id="KW-0560">Oxidoreductase</keyword>
<sequence length="247" mass="27474">MADWVEGRVLERIDWTDTHFSLRVQAELPPYKAGQFTKLALCDGEQKVQRAYSFVNPPSASWHEFYVVEIPDGQLTPRLGSLQAGDSLLIAANPSGFLTLDEIPPGRDLWMLSTGTAIGPFLSILVDGEVAMRFDNLVLVHGVRHGEELAYQPLIEQLKERYGGRLCYVPMVSREAWPGALSGRIPAAIEGGALEQRVGLTIAPETSQVMICGNPEMVRDTQRVLMERGLTKNLRRKPGQISAENYW</sequence>
<dbReference type="SUPFAM" id="SSF52343">
    <property type="entry name" value="Ferredoxin reductase-like, C-terminal NADP-linked domain"/>
    <property type="match status" value="1"/>
</dbReference>
<keyword evidence="7" id="KW-0521">NADP</keyword>
<keyword evidence="5" id="KW-0547">Nucleotide-binding</keyword>
<dbReference type="PANTHER" id="PTHR47878:SF1">
    <property type="entry name" value="FLAVODOXIN_FERREDOXIN--NADP REDUCTASE"/>
    <property type="match status" value="1"/>
</dbReference>
<evidence type="ECO:0000256" key="3">
    <source>
        <dbReference type="ARBA" id="ARBA00013223"/>
    </source>
</evidence>
<evidence type="ECO:0000256" key="5">
    <source>
        <dbReference type="ARBA" id="ARBA00022741"/>
    </source>
</evidence>
<dbReference type="InterPro" id="IPR001433">
    <property type="entry name" value="OxRdtase_FAD/NAD-bd"/>
</dbReference>
<evidence type="ECO:0000256" key="2">
    <source>
        <dbReference type="ARBA" id="ARBA00008312"/>
    </source>
</evidence>
<comment type="similarity">
    <text evidence="2">Belongs to the ferredoxin--NADP reductase type 1 family.</text>
</comment>
<dbReference type="RefSeq" id="WP_060587291.1">
    <property type="nucleotide sequence ID" value="NZ_CP013067.1"/>
</dbReference>
<dbReference type="KEGG" id="asr:WL1483_706"/>
<evidence type="ECO:0000313" key="11">
    <source>
        <dbReference type="EMBL" id="ALP40125.1"/>
    </source>
</evidence>
<dbReference type="InterPro" id="IPR017927">
    <property type="entry name" value="FAD-bd_FR_type"/>
</dbReference>
<comment type="cofactor">
    <cofactor evidence="1">
        <name>FAD</name>
        <dbReference type="ChEBI" id="CHEBI:57692"/>
    </cofactor>
</comment>
<dbReference type="PROSITE" id="PS51384">
    <property type="entry name" value="FAD_FR"/>
    <property type="match status" value="1"/>
</dbReference>
<dbReference type="Gene3D" id="2.40.30.10">
    <property type="entry name" value="Translation factors"/>
    <property type="match status" value="1"/>
</dbReference>
<evidence type="ECO:0000256" key="4">
    <source>
        <dbReference type="ARBA" id="ARBA00022630"/>
    </source>
</evidence>
<dbReference type="InterPro" id="IPR017938">
    <property type="entry name" value="Riboflavin_synthase-like_b-brl"/>
</dbReference>
<comment type="catalytic activity">
    <reaction evidence="9">
        <text>2 reduced [2Fe-2S]-[ferredoxin] + NADP(+) + H(+) = 2 oxidized [2Fe-2S]-[ferredoxin] + NADPH</text>
        <dbReference type="Rhea" id="RHEA:20125"/>
        <dbReference type="Rhea" id="RHEA-COMP:10000"/>
        <dbReference type="Rhea" id="RHEA-COMP:10001"/>
        <dbReference type="ChEBI" id="CHEBI:15378"/>
        <dbReference type="ChEBI" id="CHEBI:33737"/>
        <dbReference type="ChEBI" id="CHEBI:33738"/>
        <dbReference type="ChEBI" id="CHEBI:57783"/>
        <dbReference type="ChEBI" id="CHEBI:58349"/>
        <dbReference type="EC" id="1.18.1.2"/>
    </reaction>
</comment>
<organism evidence="11 12">
    <name type="scientific">Aeromonas schubertii</name>
    <dbReference type="NCBI Taxonomy" id="652"/>
    <lineage>
        <taxon>Bacteria</taxon>
        <taxon>Pseudomonadati</taxon>
        <taxon>Pseudomonadota</taxon>
        <taxon>Gammaproteobacteria</taxon>
        <taxon>Aeromonadales</taxon>
        <taxon>Aeromonadaceae</taxon>
        <taxon>Aeromonas</taxon>
    </lineage>
</organism>
<keyword evidence="6" id="KW-0274">FAD</keyword>
<evidence type="ECO:0000256" key="8">
    <source>
        <dbReference type="ARBA" id="ARBA00023002"/>
    </source>
</evidence>
<dbReference type="PATRIC" id="fig|652.5.peg.3518"/>
<accession>A0A0S2SEJ0</accession>
<dbReference type="InterPro" id="IPR039261">
    <property type="entry name" value="FNR_nucleotide-bd"/>
</dbReference>
<reference evidence="11 12" key="2">
    <citation type="journal article" date="2016" name="Genome Announc.">
        <title>Complete Genome Sequence of the Highly Virulent Aeromonas schubertii Strain WL1483, Isolated from Diseased Snakehead Fish (Channa argus) in China.</title>
        <authorList>
            <person name="Liu L."/>
            <person name="Li N."/>
            <person name="Zhang D."/>
            <person name="Fu X."/>
            <person name="Shi C."/>
            <person name="Lin Q."/>
            <person name="Hao G."/>
        </authorList>
    </citation>
    <scope>NUCLEOTIDE SEQUENCE [LARGE SCALE GENOMIC DNA]</scope>
    <source>
        <strain evidence="11 12">WL1483</strain>
    </source>
</reference>
<gene>
    <name evidence="11" type="primary">fpr</name>
    <name evidence="11" type="ORF">WL1483_706</name>
</gene>
<protein>
    <recommendedName>
        <fullName evidence="3">ferredoxin--NADP(+) reductase</fullName>
        <ecNumber evidence="3">1.18.1.2</ecNumber>
    </recommendedName>
</protein>
<dbReference type="GO" id="GO:0000166">
    <property type="term" value="F:nucleotide binding"/>
    <property type="evidence" value="ECO:0007669"/>
    <property type="project" value="UniProtKB-KW"/>
</dbReference>
<dbReference type="Proteomes" id="UP000058114">
    <property type="component" value="Chromosome"/>
</dbReference>
<name>A0A0S2SEJ0_9GAMM</name>
<reference evidence="12" key="1">
    <citation type="submission" date="2015-10" db="EMBL/GenBank/DDBJ databases">
        <title>Complete Genome Sequence of Aeromonas schubertii strain WL1483.</title>
        <authorList>
            <person name="Liu L."/>
        </authorList>
    </citation>
    <scope>NUCLEOTIDE SEQUENCE [LARGE SCALE GENOMIC DNA]</scope>
    <source>
        <strain evidence="12">WL1483</strain>
    </source>
</reference>
<evidence type="ECO:0000256" key="1">
    <source>
        <dbReference type="ARBA" id="ARBA00001974"/>
    </source>
</evidence>
<feature type="domain" description="FAD-binding FR-type" evidence="10">
    <location>
        <begin position="2"/>
        <end position="101"/>
    </location>
</feature>
<dbReference type="PANTHER" id="PTHR47878">
    <property type="entry name" value="OXIDOREDUCTASE FAD/NAD(P)-BINDING DOMAIN PROTEIN"/>
    <property type="match status" value="1"/>
</dbReference>
<dbReference type="InterPro" id="IPR033892">
    <property type="entry name" value="FNR_bac"/>
</dbReference>
<dbReference type="AlphaFoldDB" id="A0A0S2SEJ0"/>
<dbReference type="Pfam" id="PF00175">
    <property type="entry name" value="NAD_binding_1"/>
    <property type="match status" value="1"/>
</dbReference>